<protein>
    <submittedName>
        <fullName evidence="5">Uncharacterized protein</fullName>
    </submittedName>
</protein>
<gene>
    <name evidence="5" type="ORF">GW7_14660</name>
</gene>
<dbReference type="InterPro" id="IPR031530">
    <property type="entry name" value="UPF0688"/>
</dbReference>
<dbReference type="InParanoid" id="G5CBI0"/>
<feature type="region of interest" description="Disordered" evidence="4">
    <location>
        <begin position="132"/>
        <end position="161"/>
    </location>
</feature>
<dbReference type="FunCoup" id="G5CBI0">
    <property type="interactions" value="1821"/>
</dbReference>
<comment type="subcellular location">
    <subcellularLocation>
        <location evidence="1">Nucleus</location>
    </subcellularLocation>
</comment>
<evidence type="ECO:0000313" key="6">
    <source>
        <dbReference type="Proteomes" id="UP000006813"/>
    </source>
</evidence>
<reference evidence="5 6" key="1">
    <citation type="journal article" date="2011" name="Nature">
        <title>Genome sequencing reveals insights into physiology and longevity of the naked mole rat.</title>
        <authorList>
            <person name="Kim E.B."/>
            <person name="Fang X."/>
            <person name="Fushan A.A."/>
            <person name="Huang Z."/>
            <person name="Lobanov A.V."/>
            <person name="Han L."/>
            <person name="Marino S.M."/>
            <person name="Sun X."/>
            <person name="Turanov A.A."/>
            <person name="Yang P."/>
            <person name="Yim S.H."/>
            <person name="Zhao X."/>
            <person name="Kasaikina M.V."/>
            <person name="Stoletzki N."/>
            <person name="Peng C."/>
            <person name="Polak P."/>
            <person name="Xiong Z."/>
            <person name="Kiezun A."/>
            <person name="Zhu Y."/>
            <person name="Chen Y."/>
            <person name="Kryukov G.V."/>
            <person name="Zhang Q."/>
            <person name="Peshkin L."/>
            <person name="Yang L."/>
            <person name="Bronson R.T."/>
            <person name="Buffenstein R."/>
            <person name="Wang B."/>
            <person name="Han C."/>
            <person name="Li Q."/>
            <person name="Chen L."/>
            <person name="Zhao W."/>
            <person name="Sunyaev S.R."/>
            <person name="Park T.J."/>
            <person name="Zhang G."/>
            <person name="Wang J."/>
            <person name="Gladyshev V.N."/>
        </authorList>
    </citation>
    <scope>NUCLEOTIDE SEQUENCE [LARGE SCALE GENOMIC DNA]</scope>
</reference>
<proteinExistence type="inferred from homology"/>
<evidence type="ECO:0000256" key="3">
    <source>
        <dbReference type="ARBA" id="ARBA00023242"/>
    </source>
</evidence>
<name>G5CBI0_HETGA</name>
<dbReference type="PANTHER" id="PTHR28491">
    <property type="entry name" value="UPF0688 PROTEIN C1ORF174"/>
    <property type="match status" value="1"/>
</dbReference>
<evidence type="ECO:0000313" key="5">
    <source>
        <dbReference type="EMBL" id="EHB18891.1"/>
    </source>
</evidence>
<accession>G5CBI0</accession>
<dbReference type="EMBL" id="JH204770">
    <property type="protein sequence ID" value="EHB18891.1"/>
    <property type="molecule type" value="Genomic_DNA"/>
</dbReference>
<evidence type="ECO:0000256" key="4">
    <source>
        <dbReference type="SAM" id="MobiDB-lite"/>
    </source>
</evidence>
<evidence type="ECO:0000256" key="1">
    <source>
        <dbReference type="ARBA" id="ARBA00004123"/>
    </source>
</evidence>
<dbReference type="PANTHER" id="PTHR28491:SF1">
    <property type="entry name" value="UPF0688 PROTEIN C1ORF174"/>
    <property type="match status" value="1"/>
</dbReference>
<feature type="compositionally biased region" description="Basic and acidic residues" evidence="4">
    <location>
        <begin position="146"/>
        <end position="161"/>
    </location>
</feature>
<sequence>MGGLGPDSPRPQGAPRLAWARWFPGRTLKGGSNWCLGLVWGGLVAVPPLVPPREEAQRLRTGMRGAGVRVLASAVVLPAVGGCAPTEKRYGLQEESVLLTLGTLAGGVRSSARLRARSCSADIVAPVQDVAGSTSPKTACLTSSHKAPDRRTSKKFKSDKGHLVKAELQKLVSKGNSAALPEVVPRAPCKDSSAEGSALLPGSDSTAPARQEAAALPHSGCRCANDTVPAKTEDSQSPPEPCTSAAAEEADRSPRGLHEAALATGEMQMPLPQMDNSVFLDDDSNQPLPVSRFFGNVELMQDLPPASSSCPSMNRREFRKMHFRAKDDEDDEDAEM</sequence>
<dbReference type="eggNOG" id="ENOG502SBCG">
    <property type="taxonomic scope" value="Eukaryota"/>
</dbReference>
<feature type="compositionally biased region" description="Polar residues" evidence="4">
    <location>
        <begin position="132"/>
        <end position="145"/>
    </location>
</feature>
<comment type="similarity">
    <text evidence="2">Belongs to the UPF0688 family.</text>
</comment>
<dbReference type="GO" id="GO:0005634">
    <property type="term" value="C:nucleus"/>
    <property type="evidence" value="ECO:0007669"/>
    <property type="project" value="UniProtKB-SubCell"/>
</dbReference>
<keyword evidence="3" id="KW-0539">Nucleus</keyword>
<organism evidence="5 6">
    <name type="scientific">Heterocephalus glaber</name>
    <name type="common">Naked mole rat</name>
    <dbReference type="NCBI Taxonomy" id="10181"/>
    <lineage>
        <taxon>Eukaryota</taxon>
        <taxon>Metazoa</taxon>
        <taxon>Chordata</taxon>
        <taxon>Craniata</taxon>
        <taxon>Vertebrata</taxon>
        <taxon>Euteleostomi</taxon>
        <taxon>Mammalia</taxon>
        <taxon>Eutheria</taxon>
        <taxon>Euarchontoglires</taxon>
        <taxon>Glires</taxon>
        <taxon>Rodentia</taxon>
        <taxon>Hystricomorpha</taxon>
        <taxon>Bathyergidae</taxon>
        <taxon>Heterocephalus</taxon>
    </lineage>
</organism>
<dbReference type="Pfam" id="PF15772">
    <property type="entry name" value="UPF0688"/>
    <property type="match status" value="1"/>
</dbReference>
<dbReference type="STRING" id="10181.G5CBI0"/>
<dbReference type="AlphaFoldDB" id="G5CBI0"/>
<dbReference type="Proteomes" id="UP000006813">
    <property type="component" value="Unassembled WGS sequence"/>
</dbReference>
<evidence type="ECO:0000256" key="2">
    <source>
        <dbReference type="ARBA" id="ARBA00006634"/>
    </source>
</evidence>
<feature type="region of interest" description="Disordered" evidence="4">
    <location>
        <begin position="227"/>
        <end position="255"/>
    </location>
</feature>
<feature type="region of interest" description="Disordered" evidence="4">
    <location>
        <begin position="186"/>
        <end position="215"/>
    </location>
</feature>